<dbReference type="GO" id="GO:0008757">
    <property type="term" value="F:S-adenosylmethionine-dependent methyltransferase activity"/>
    <property type="evidence" value="ECO:0007669"/>
    <property type="project" value="InterPro"/>
</dbReference>
<feature type="domain" description="Methyltransferase type 11" evidence="2">
    <location>
        <begin position="86"/>
        <end position="185"/>
    </location>
</feature>
<gene>
    <name evidence="3" type="ORF">TSAR_015256</name>
</gene>
<dbReference type="PANTHER" id="PTHR45036:SF1">
    <property type="entry name" value="METHYLTRANSFERASE LIKE 7A"/>
    <property type="match status" value="1"/>
</dbReference>
<feature type="transmembrane region" description="Helical" evidence="1">
    <location>
        <begin position="12"/>
        <end position="31"/>
    </location>
</feature>
<dbReference type="InterPro" id="IPR029063">
    <property type="entry name" value="SAM-dependent_MTases_sf"/>
</dbReference>
<dbReference type="Pfam" id="PF08241">
    <property type="entry name" value="Methyltransf_11"/>
    <property type="match status" value="1"/>
</dbReference>
<proteinExistence type="predicted"/>
<organism evidence="3 4">
    <name type="scientific">Trichomalopsis sarcophagae</name>
    <dbReference type="NCBI Taxonomy" id="543379"/>
    <lineage>
        <taxon>Eukaryota</taxon>
        <taxon>Metazoa</taxon>
        <taxon>Ecdysozoa</taxon>
        <taxon>Arthropoda</taxon>
        <taxon>Hexapoda</taxon>
        <taxon>Insecta</taxon>
        <taxon>Pterygota</taxon>
        <taxon>Neoptera</taxon>
        <taxon>Endopterygota</taxon>
        <taxon>Hymenoptera</taxon>
        <taxon>Apocrita</taxon>
        <taxon>Proctotrupomorpha</taxon>
        <taxon>Chalcidoidea</taxon>
        <taxon>Pteromalidae</taxon>
        <taxon>Pteromalinae</taxon>
        <taxon>Trichomalopsis</taxon>
    </lineage>
</organism>
<sequence>MSTIDLWMRDLVTKYGLIVIVFVVLSSLISWKWSRFRQSNYKAFLIGFETECAELASSYKKKLFAPLEHMVSHDEVLRSLNSIRILEIGVKTGDNIQYYPEGAHFIAVDCNRKLGDYLVNGDRAWQYEHVIFERLIIADGSSLKGIPTGCVDVVVTTRSLCSTKSTLNTLKEIRRILAPGGRYLFFEHLPDEQGSFIGWMQMILTRTRIWPALYGGCRLDSNPTKDIENIGFEEVKLEHVVLQGYVSQPHHLLLSRHHIVGSATR</sequence>
<dbReference type="InterPro" id="IPR013216">
    <property type="entry name" value="Methyltransf_11"/>
</dbReference>
<keyword evidence="4" id="KW-1185">Reference proteome</keyword>
<protein>
    <recommendedName>
        <fullName evidence="2">Methyltransferase type 11 domain-containing protein</fullName>
    </recommendedName>
</protein>
<dbReference type="PANTHER" id="PTHR45036">
    <property type="entry name" value="METHYLTRANSFERASE LIKE 7B"/>
    <property type="match status" value="1"/>
</dbReference>
<reference evidence="3 4" key="1">
    <citation type="journal article" date="2017" name="Curr. Biol.">
        <title>The Evolution of Venom by Co-option of Single-Copy Genes.</title>
        <authorList>
            <person name="Martinson E.O."/>
            <person name="Mrinalini"/>
            <person name="Kelkar Y.D."/>
            <person name="Chang C.H."/>
            <person name="Werren J.H."/>
        </authorList>
    </citation>
    <scope>NUCLEOTIDE SEQUENCE [LARGE SCALE GENOMIC DNA]</scope>
    <source>
        <strain evidence="3 4">Alberta</strain>
        <tissue evidence="3">Whole body</tissue>
    </source>
</reference>
<dbReference type="InterPro" id="IPR052356">
    <property type="entry name" value="Thiol_S-MT"/>
</dbReference>
<evidence type="ECO:0000259" key="2">
    <source>
        <dbReference type="Pfam" id="PF08241"/>
    </source>
</evidence>
<dbReference type="CDD" id="cd02440">
    <property type="entry name" value="AdoMet_MTases"/>
    <property type="match status" value="1"/>
</dbReference>
<dbReference type="STRING" id="543379.A0A232FHL0"/>
<dbReference type="Proteomes" id="UP000215335">
    <property type="component" value="Unassembled WGS sequence"/>
</dbReference>
<dbReference type="SUPFAM" id="SSF53335">
    <property type="entry name" value="S-adenosyl-L-methionine-dependent methyltransferases"/>
    <property type="match status" value="1"/>
</dbReference>
<evidence type="ECO:0000313" key="4">
    <source>
        <dbReference type="Proteomes" id="UP000215335"/>
    </source>
</evidence>
<evidence type="ECO:0000313" key="3">
    <source>
        <dbReference type="EMBL" id="OXU30053.1"/>
    </source>
</evidence>
<dbReference type="Gene3D" id="3.40.50.150">
    <property type="entry name" value="Vaccinia Virus protein VP39"/>
    <property type="match status" value="1"/>
</dbReference>
<evidence type="ECO:0000256" key="1">
    <source>
        <dbReference type="SAM" id="Phobius"/>
    </source>
</evidence>
<keyword evidence="1" id="KW-0472">Membrane</keyword>
<accession>A0A232FHL0</accession>
<dbReference type="OrthoDB" id="416496at2759"/>
<keyword evidence="1" id="KW-1133">Transmembrane helix</keyword>
<keyword evidence="1" id="KW-0812">Transmembrane</keyword>
<name>A0A232FHL0_9HYME</name>
<comment type="caution">
    <text evidence="3">The sequence shown here is derived from an EMBL/GenBank/DDBJ whole genome shotgun (WGS) entry which is preliminary data.</text>
</comment>
<dbReference type="AlphaFoldDB" id="A0A232FHL0"/>
<dbReference type="EMBL" id="NNAY01000199">
    <property type="protein sequence ID" value="OXU30053.1"/>
    <property type="molecule type" value="Genomic_DNA"/>
</dbReference>